<comment type="caution">
    <text evidence="7">The sequence shown here is derived from an EMBL/GenBank/DDBJ whole genome shotgun (WGS) entry which is preliminary data.</text>
</comment>
<evidence type="ECO:0000256" key="3">
    <source>
        <dbReference type="ARBA" id="ARBA00022989"/>
    </source>
</evidence>
<organism evidence="7 8">
    <name type="scientific">Pedobacter cryophilus</name>
    <dbReference type="NCBI Taxonomy" id="2571271"/>
    <lineage>
        <taxon>Bacteria</taxon>
        <taxon>Pseudomonadati</taxon>
        <taxon>Bacteroidota</taxon>
        <taxon>Sphingobacteriia</taxon>
        <taxon>Sphingobacteriales</taxon>
        <taxon>Sphingobacteriaceae</taxon>
        <taxon>Pedobacter</taxon>
    </lineage>
</organism>
<dbReference type="Proteomes" id="UP000308181">
    <property type="component" value="Unassembled WGS sequence"/>
</dbReference>
<dbReference type="Pfam" id="PF04357">
    <property type="entry name" value="TamB"/>
    <property type="match status" value="1"/>
</dbReference>
<keyword evidence="3" id="KW-1133">Transmembrane helix</keyword>
<evidence type="ECO:0000256" key="1">
    <source>
        <dbReference type="ARBA" id="ARBA00004167"/>
    </source>
</evidence>
<evidence type="ECO:0000313" key="8">
    <source>
        <dbReference type="Proteomes" id="UP000308181"/>
    </source>
</evidence>
<dbReference type="GO" id="GO:0009306">
    <property type="term" value="P:protein secretion"/>
    <property type="evidence" value="ECO:0007669"/>
    <property type="project" value="InterPro"/>
</dbReference>
<keyword evidence="8" id="KW-1185">Reference proteome</keyword>
<sequence>MLGGLIFSLQFKPVQTWAAKKAANYLSEELKTKVEIKSLYLKPFKSLVLEGFYLQDLNKDTLINAPKLTVDISYFAPFSERKITLQNIELENGKFYLKTYKDSTTNLSFLIDYFNQGPVDTTKKIKPFDVTINNVVVKNLDFKYKNYLIKDTLMKGVNYDDVHVKHLSAIINNLDTKNFIFKAQINHLNFFEKSGFILKDLTAAATIDTNKIVLERMVLKTPNTTLTDYFSMKFKDFSDFNDIQNKVVLEGHFKNAKINAKDIAFFAPQLSNMNLSFDVSGDIKGKVDDFKAKNFTLKTGKASYVKGNFHVKGLPDLKNTFLDLDFDQVYTNKTDIEYIIEKVTGKRAKNIPPILTKFGNINFTGQFTGFQNDFIAYGDFKTKLGRLKSDVNMKINGAGIPSYSGKLQAIDFNLGDLLDEPSLNRTSFIANVNGRGFDIKSLTETLTAKATYFDYNNYRYKNIAVNGKIRGQLFDGKLTVNDKNVKLDFTGLANLNPKLPDFNFVANVKGANLKALNFTTDTIQIDADIRTNFTGNSLENIQGDLAIHQIRLTNNERSFVVDSVYLKAEGIGKDRLLALTSDIGDAKIKGNYDLATLPSAFKTIVKKYIPSFQTKIYPSKPQNFEFNIDLKNFDFISSLFIPKLKIPERGAFNGIFDTEKDIATVNGYIKTLTYDGMTFSNIILDESTTSENLVATISLDKIELSEGGVFVQNIIIQNTLKNDSLTFNVKLSDKDATNQLDLYGLIEFGLDTLAKISLLPSDVIIDNQVWKIRDQVRIKFDNNRTLIDGFELSSDKQLFAINGAISSSEDDQLEVVIQDLKLTSLSQLTKSFGVKLNGTMNGTANLSAILGTPKIQSDITIDSLKYNDTQVGDLKMASTYNNFTSKIDVDAVLFKGGSKTMDVKGNVDFKSETNNLNLDLILDKTELIIFEPAVKTLVSKLKGQISSDLKVSGKFSAPKINGNVSFVNSGLTVNYLQTAYTINDEISIENSVIKVNGLTLKDEFQNTAIANGTVDINNPTNPIINLKIDANNFMALNTTASNNPLYYGKAFSTGNFSFVGPTNAMRINIKAKTEEGTVFTIPLNGASTVGANDFIVYVAKDSSLNKKTDDKFFNGLTMEFNLEVDEKSTVNILTEVGNLSGAGDAQLNLKITTLGDFEMRGDYIINQGQFDFTANNIINKTFDIRKGGTIRWTGNPADAEINLNAVYTTRTSLLPLYSAAGRTVTDDQRNTRVVAEAEMLLKGSLLNPEIDFNLNFPNNSSIKTELQGYLDDKDNEAQQVINLVVRNNFNGNSSAGIGLDEQTLIGSGLELGLSKLNNIISQSLNLKNLDLNMRSLSEIGFGYSFLNGRLKISGNLANNKYNNDLFNNNVFNSTLSELTRDGEMTYDIRKDGSFVGKVFQRPANRDFFNLSSDIYINGLGLVYVQEYDTFDEFIKSTFGRKTKQEKKEAEESKEKPKTMQKLIVPPKEEEQD</sequence>
<feature type="compositionally biased region" description="Basic and acidic residues" evidence="5">
    <location>
        <begin position="1445"/>
        <end position="1457"/>
    </location>
</feature>
<accession>A0A4U1C0Y7</accession>
<dbReference type="EMBL" id="SWBP01000002">
    <property type="protein sequence ID" value="TKB99258.1"/>
    <property type="molecule type" value="Genomic_DNA"/>
</dbReference>
<dbReference type="OrthoDB" id="9811276at2"/>
<feature type="region of interest" description="Disordered" evidence="5">
    <location>
        <begin position="1440"/>
        <end position="1472"/>
    </location>
</feature>
<dbReference type="GO" id="GO:0005886">
    <property type="term" value="C:plasma membrane"/>
    <property type="evidence" value="ECO:0007669"/>
    <property type="project" value="InterPro"/>
</dbReference>
<dbReference type="InterPro" id="IPR007452">
    <property type="entry name" value="TamB_C"/>
</dbReference>
<gene>
    <name evidence="7" type="ORF">FA046_06465</name>
</gene>
<evidence type="ECO:0000313" key="7">
    <source>
        <dbReference type="EMBL" id="TKB99258.1"/>
    </source>
</evidence>
<evidence type="ECO:0000256" key="2">
    <source>
        <dbReference type="ARBA" id="ARBA00022692"/>
    </source>
</evidence>
<evidence type="ECO:0000256" key="5">
    <source>
        <dbReference type="SAM" id="MobiDB-lite"/>
    </source>
</evidence>
<evidence type="ECO:0000259" key="6">
    <source>
        <dbReference type="Pfam" id="PF04357"/>
    </source>
</evidence>
<reference evidence="7 8" key="1">
    <citation type="submission" date="2019-04" db="EMBL/GenBank/DDBJ databases">
        <title>Pedobacter sp. AR-3-17 sp. nov., isolated from Arctic soil.</title>
        <authorList>
            <person name="Dahal R.H."/>
            <person name="Kim D.-U."/>
        </authorList>
    </citation>
    <scope>NUCLEOTIDE SEQUENCE [LARGE SCALE GENOMIC DNA]</scope>
    <source>
        <strain evidence="7 8">AR-3-17</strain>
    </source>
</reference>
<keyword evidence="4" id="KW-0472">Membrane</keyword>
<keyword evidence="2" id="KW-0812">Transmembrane</keyword>
<protein>
    <submittedName>
        <fullName evidence="7">Translocation/assembly module TamB</fullName>
    </submittedName>
</protein>
<evidence type="ECO:0000256" key="4">
    <source>
        <dbReference type="ARBA" id="ARBA00023136"/>
    </source>
</evidence>
<feature type="domain" description="Translocation and assembly module TamB C-terminal" evidence="6">
    <location>
        <begin position="1001"/>
        <end position="1409"/>
    </location>
</feature>
<name>A0A4U1C0Y7_9SPHI</name>
<proteinExistence type="predicted"/>
<comment type="subcellular location">
    <subcellularLocation>
        <location evidence="1">Membrane</location>
        <topology evidence="1">Single-pass membrane protein</topology>
    </subcellularLocation>
</comment>